<keyword evidence="4" id="KW-1185">Reference proteome</keyword>
<protein>
    <recommendedName>
        <fullName evidence="2">Retroviral polymerase SH3-like domain-containing protein</fullName>
    </recommendedName>
</protein>
<reference evidence="3 4" key="1">
    <citation type="submission" date="2014-04" db="EMBL/GenBank/DDBJ databases">
        <authorList>
            <consortium name="DOE Joint Genome Institute"/>
            <person name="Kuo A."/>
            <person name="Kohler A."/>
            <person name="Nagy L.G."/>
            <person name="Floudas D."/>
            <person name="Copeland A."/>
            <person name="Barry K.W."/>
            <person name="Cichocki N."/>
            <person name="Veneault-Fourrey C."/>
            <person name="LaButti K."/>
            <person name="Lindquist E.A."/>
            <person name="Lipzen A."/>
            <person name="Lundell T."/>
            <person name="Morin E."/>
            <person name="Murat C."/>
            <person name="Sun H."/>
            <person name="Tunlid A."/>
            <person name="Henrissat B."/>
            <person name="Grigoriev I.V."/>
            <person name="Hibbett D.S."/>
            <person name="Martin F."/>
            <person name="Nordberg H.P."/>
            <person name="Cantor M.N."/>
            <person name="Hua S.X."/>
        </authorList>
    </citation>
    <scope>NUCLEOTIDE SEQUENCE [LARGE SCALE GENOMIC DNA]</scope>
    <source>
        <strain evidence="3 4">Foug A</strain>
    </source>
</reference>
<dbReference type="EMBL" id="KN822085">
    <property type="protein sequence ID" value="KIM58469.1"/>
    <property type="molecule type" value="Genomic_DNA"/>
</dbReference>
<dbReference type="InterPro" id="IPR057670">
    <property type="entry name" value="SH3_retrovirus"/>
</dbReference>
<feature type="compositionally biased region" description="Acidic residues" evidence="1">
    <location>
        <begin position="68"/>
        <end position="77"/>
    </location>
</feature>
<feature type="compositionally biased region" description="Polar residues" evidence="1">
    <location>
        <begin position="194"/>
        <end position="209"/>
    </location>
</feature>
<gene>
    <name evidence="3" type="ORF">SCLCIDRAFT_28014</name>
</gene>
<feature type="compositionally biased region" description="Pro residues" evidence="1">
    <location>
        <begin position="156"/>
        <end position="166"/>
    </location>
</feature>
<feature type="compositionally biased region" description="Polar residues" evidence="1">
    <location>
        <begin position="133"/>
        <end position="148"/>
    </location>
</feature>
<dbReference type="Pfam" id="PF25597">
    <property type="entry name" value="SH3_retrovirus"/>
    <property type="match status" value="1"/>
</dbReference>
<feature type="compositionally biased region" description="Polar residues" evidence="1">
    <location>
        <begin position="225"/>
        <end position="242"/>
    </location>
</feature>
<dbReference type="HOGENOM" id="CLU_1147773_0_0_1"/>
<dbReference type="Proteomes" id="UP000053989">
    <property type="component" value="Unassembled WGS sequence"/>
</dbReference>
<dbReference type="STRING" id="1036808.A0A0C3DQK7"/>
<dbReference type="InParanoid" id="A0A0C3DQK7"/>
<feature type="compositionally biased region" description="Basic and acidic residues" evidence="1">
    <location>
        <begin position="184"/>
        <end position="193"/>
    </location>
</feature>
<dbReference type="AlphaFoldDB" id="A0A0C3DQK7"/>
<feature type="compositionally biased region" description="Low complexity" evidence="1">
    <location>
        <begin position="99"/>
        <end position="109"/>
    </location>
</feature>
<reference evidence="4" key="2">
    <citation type="submission" date="2015-01" db="EMBL/GenBank/DDBJ databases">
        <title>Evolutionary Origins and Diversification of the Mycorrhizal Mutualists.</title>
        <authorList>
            <consortium name="DOE Joint Genome Institute"/>
            <consortium name="Mycorrhizal Genomics Consortium"/>
            <person name="Kohler A."/>
            <person name="Kuo A."/>
            <person name="Nagy L.G."/>
            <person name="Floudas D."/>
            <person name="Copeland A."/>
            <person name="Barry K.W."/>
            <person name="Cichocki N."/>
            <person name="Veneault-Fourrey C."/>
            <person name="LaButti K."/>
            <person name="Lindquist E.A."/>
            <person name="Lipzen A."/>
            <person name="Lundell T."/>
            <person name="Morin E."/>
            <person name="Murat C."/>
            <person name="Riley R."/>
            <person name="Ohm R."/>
            <person name="Sun H."/>
            <person name="Tunlid A."/>
            <person name="Henrissat B."/>
            <person name="Grigoriev I.V."/>
            <person name="Hibbett D.S."/>
            <person name="Martin F."/>
        </authorList>
    </citation>
    <scope>NUCLEOTIDE SEQUENCE [LARGE SCALE GENOMIC DNA]</scope>
    <source>
        <strain evidence="4">Foug A</strain>
    </source>
</reference>
<name>A0A0C3DQK7_9AGAM</name>
<feature type="compositionally biased region" description="Acidic residues" evidence="1">
    <location>
        <begin position="87"/>
        <end position="98"/>
    </location>
</feature>
<feature type="domain" description="Retroviral polymerase SH3-like" evidence="2">
    <location>
        <begin position="3"/>
        <end position="39"/>
    </location>
</feature>
<sequence length="242" mass="26325">MMECIHLGYSEHKKAYLLVHCSSGRIVESRDIHFDEGELAEPTRVRIETEVIQDEAETNNSPVKEVNESESDSESSVDLEGLLDIKSDDDDDGDDSDMSSDGYGTTGSTAEGVSSPKNAKNHPGEFMTDFCATPTSLSDSATSKTPGTIATHLRNPNPPPVQPYLPPTAEIDQPRRSTRTRRAPVCDDNERYSKSSYGNQSAHKLSGGTSVAGGERGDNEGDNVTRVTNVTDKSVNATYYFR</sequence>
<organism evidence="3 4">
    <name type="scientific">Scleroderma citrinum Foug A</name>
    <dbReference type="NCBI Taxonomy" id="1036808"/>
    <lineage>
        <taxon>Eukaryota</taxon>
        <taxon>Fungi</taxon>
        <taxon>Dikarya</taxon>
        <taxon>Basidiomycota</taxon>
        <taxon>Agaricomycotina</taxon>
        <taxon>Agaricomycetes</taxon>
        <taxon>Agaricomycetidae</taxon>
        <taxon>Boletales</taxon>
        <taxon>Sclerodermatineae</taxon>
        <taxon>Sclerodermataceae</taxon>
        <taxon>Scleroderma</taxon>
    </lineage>
</organism>
<feature type="region of interest" description="Disordered" evidence="1">
    <location>
        <begin position="54"/>
        <end position="242"/>
    </location>
</feature>
<proteinExistence type="predicted"/>
<accession>A0A0C3DQK7</accession>
<evidence type="ECO:0000256" key="1">
    <source>
        <dbReference type="SAM" id="MobiDB-lite"/>
    </source>
</evidence>
<evidence type="ECO:0000259" key="2">
    <source>
        <dbReference type="Pfam" id="PF25597"/>
    </source>
</evidence>
<dbReference type="OrthoDB" id="7691805at2759"/>
<evidence type="ECO:0000313" key="3">
    <source>
        <dbReference type="EMBL" id="KIM58469.1"/>
    </source>
</evidence>
<evidence type="ECO:0000313" key="4">
    <source>
        <dbReference type="Proteomes" id="UP000053989"/>
    </source>
</evidence>